<keyword evidence="1" id="KW-0812">Transmembrane</keyword>
<dbReference type="RefSeq" id="WP_306871775.1">
    <property type="nucleotide sequence ID" value="NZ_JAUSRB010000002.1"/>
</dbReference>
<accession>A0ABT9RHA2</accession>
<keyword evidence="3" id="KW-1185">Reference proteome</keyword>
<proteinExistence type="predicted"/>
<feature type="transmembrane region" description="Helical" evidence="1">
    <location>
        <begin position="41"/>
        <end position="65"/>
    </location>
</feature>
<keyword evidence="1" id="KW-1133">Transmembrane helix</keyword>
<evidence type="ECO:0008006" key="4">
    <source>
        <dbReference type="Google" id="ProtNLM"/>
    </source>
</evidence>
<gene>
    <name evidence="2" type="ORF">J2S55_007925</name>
</gene>
<feature type="transmembrane region" description="Helical" evidence="1">
    <location>
        <begin position="12"/>
        <end position="35"/>
    </location>
</feature>
<evidence type="ECO:0000313" key="2">
    <source>
        <dbReference type="EMBL" id="MDP9868659.1"/>
    </source>
</evidence>
<evidence type="ECO:0000313" key="3">
    <source>
        <dbReference type="Proteomes" id="UP001230426"/>
    </source>
</evidence>
<organism evidence="2 3">
    <name type="scientific">Streptosporangium brasiliense</name>
    <dbReference type="NCBI Taxonomy" id="47480"/>
    <lineage>
        <taxon>Bacteria</taxon>
        <taxon>Bacillati</taxon>
        <taxon>Actinomycetota</taxon>
        <taxon>Actinomycetes</taxon>
        <taxon>Streptosporangiales</taxon>
        <taxon>Streptosporangiaceae</taxon>
        <taxon>Streptosporangium</taxon>
    </lineage>
</organism>
<protein>
    <recommendedName>
        <fullName evidence="4">Integral membrane protein</fullName>
    </recommendedName>
</protein>
<reference evidence="2 3" key="1">
    <citation type="submission" date="2023-07" db="EMBL/GenBank/DDBJ databases">
        <title>Sequencing the genomes of 1000 actinobacteria strains.</title>
        <authorList>
            <person name="Klenk H.-P."/>
        </authorList>
    </citation>
    <scope>NUCLEOTIDE SEQUENCE [LARGE SCALE GENOMIC DNA]</scope>
    <source>
        <strain evidence="2 3">DSM 44109</strain>
    </source>
</reference>
<dbReference type="Proteomes" id="UP001230426">
    <property type="component" value="Unassembled WGS sequence"/>
</dbReference>
<dbReference type="EMBL" id="JAUSRB010000002">
    <property type="protein sequence ID" value="MDP9868659.1"/>
    <property type="molecule type" value="Genomic_DNA"/>
</dbReference>
<feature type="transmembrane region" description="Helical" evidence="1">
    <location>
        <begin position="141"/>
        <end position="163"/>
    </location>
</feature>
<keyword evidence="1" id="KW-0472">Membrane</keyword>
<name>A0ABT9RHA2_9ACTN</name>
<sequence length="165" mass="17196">MRRRSAQPPAPPRNYAGAIYGALLAASVIATAGTLGPFPRLQLVIMLLVTGLVFWATHVYALLVGERLAHHELSWKQIRRAAGHEWPIAEAALPPAAAVAVSPFLGLESGGTAWLGLAVALVEQAGWATAAIVRAGAPRRVVATTGVVNLLLGLIIVAAKAAIQH</sequence>
<evidence type="ECO:0000256" key="1">
    <source>
        <dbReference type="SAM" id="Phobius"/>
    </source>
</evidence>
<comment type="caution">
    <text evidence="2">The sequence shown here is derived from an EMBL/GenBank/DDBJ whole genome shotgun (WGS) entry which is preliminary data.</text>
</comment>